<dbReference type="AlphaFoldDB" id="A0A0W8EAJ5"/>
<dbReference type="GO" id="GO:0016301">
    <property type="term" value="F:kinase activity"/>
    <property type="evidence" value="ECO:0007669"/>
    <property type="project" value="UniProtKB-KW"/>
</dbReference>
<gene>
    <name evidence="1" type="ORF">ASZ90_016924</name>
</gene>
<sequence length="133" mass="14958">MENNGTAEQVGNLEAMVASLSELLAVEETVVAEQSERIRQDETALKESNDRFFAFIREAAMRLKNPIEVIEENIALVIQDLESGPPDNADAALQLKVQVRNLEQIRRNIIELNKAIVDRSDDFSDATKKFLTE</sequence>
<protein>
    <submittedName>
        <fullName evidence="1">Circadian input kinase a</fullName>
    </submittedName>
</protein>
<name>A0A0W8EAJ5_9ZZZZ</name>
<dbReference type="EMBL" id="LNQE01001790">
    <property type="protein sequence ID" value="KUG05641.1"/>
    <property type="molecule type" value="Genomic_DNA"/>
</dbReference>
<comment type="caution">
    <text evidence="1">The sequence shown here is derived from an EMBL/GenBank/DDBJ whole genome shotgun (WGS) entry which is preliminary data.</text>
</comment>
<accession>A0A0W8EAJ5</accession>
<reference evidence="1" key="1">
    <citation type="journal article" date="2015" name="Proc. Natl. Acad. Sci. U.S.A.">
        <title>Networks of energetic and metabolic interactions define dynamics in microbial communities.</title>
        <authorList>
            <person name="Embree M."/>
            <person name="Liu J.K."/>
            <person name="Al-Bassam M.M."/>
            <person name="Zengler K."/>
        </authorList>
    </citation>
    <scope>NUCLEOTIDE SEQUENCE</scope>
</reference>
<proteinExistence type="predicted"/>
<keyword evidence="1" id="KW-0418">Kinase</keyword>
<organism evidence="1">
    <name type="scientific">hydrocarbon metagenome</name>
    <dbReference type="NCBI Taxonomy" id="938273"/>
    <lineage>
        <taxon>unclassified sequences</taxon>
        <taxon>metagenomes</taxon>
        <taxon>ecological metagenomes</taxon>
    </lineage>
</organism>
<evidence type="ECO:0000313" key="1">
    <source>
        <dbReference type="EMBL" id="KUG05641.1"/>
    </source>
</evidence>
<keyword evidence="1" id="KW-0808">Transferase</keyword>